<dbReference type="GO" id="GO:0016787">
    <property type="term" value="F:hydrolase activity"/>
    <property type="evidence" value="ECO:0007669"/>
    <property type="project" value="UniProtKB-KW"/>
</dbReference>
<dbReference type="PANTHER" id="PTHR12106:SF27">
    <property type="entry name" value="SORTILIN-RELATED RECEPTOR"/>
    <property type="match status" value="1"/>
</dbReference>
<dbReference type="InterPro" id="IPR050310">
    <property type="entry name" value="VPS10-sortilin"/>
</dbReference>
<keyword evidence="5" id="KW-1185">Reference proteome</keyword>
<keyword evidence="1" id="KW-0677">Repeat</keyword>
<dbReference type="Proteomes" id="UP001549799">
    <property type="component" value="Unassembled WGS sequence"/>
</dbReference>
<proteinExistence type="predicted"/>
<evidence type="ECO:0000256" key="2">
    <source>
        <dbReference type="SAM" id="SignalP"/>
    </source>
</evidence>
<sequence length="952" mass="105763">MKKLFLSVILVSTAIGAAQMAPTPKTEIQKALQQKESRDDNSLVKNIPFKNIGPTIMSGRVVDIDVNPSNPTEFYVGYASGGLWYTNNNGTTFTPIMDNSLTQNVGDIAVDWKTGNIWVGTGENNASRSSYAGIGLLKSVDKGKTWQQMGLEDSHHIGRIILNPANPNEVIVGVTGHLYSPNDERGIYKTTDGGKTWNKTLFVSKDTGIIDVAMAPNNFNIQYAASWEKDRKAWDFIGNGNGSGIYKSTDGGTSWNKVSTPQSGFPTGEGVGRIGLAVFDENTVYAVHDSQFRREKMNESEKKSEGLIKEDFKTMSSEAFLKLEDKKLNEFLKTNGFQEKYRANNVKQLVESGTVKPIDIANYLEDANSIMFDTPVVGAEVYRSDDGGKTWKKRNEEYINDLFYSYGYYFAQVAVDPNNKDKIYLAGVPIIKSDDGGKTYTSINGDNVHSDHHSIWINPKMSGHIVNGNDGGVNISYDDGANWIKNNSPSVGQFYYINVDNEEPYNVYGGLQDNGVWVGAHNAEENTEWHQDGQYPWKSIMGGDGMQVQIDSRNHHIVYTGSQFGNYYRLDLENKKRTYIQPKHELGETPYRFNWQTPILLSPHNQDILYMGSNKLHRSMNQGTDWETISGDLTNGGKKGNVAYGTIATISESPFKFGLIYTGSDDGIIQVTQNGGNSWESLNPMGTDKPAELWVSRIVASQHKKERVFATLNGYRWDNFTPYMYMSNDYGKTWKNIAGNIPASPVNAIIEDPENENLLFVATDNGVYVSFDQGTSWEAFSEGLPKVAVHDLRIQAKAKHLLVGTHGRSIYKTHIGHLQQMKAGDLNKSLVVFKVEDIKHSERWGNSWSSWSKPSTPGIDLTFYTAKPGSLTAKVLNDGGIEVSQAQIDAEKGFNVLSYDVAFSKAGKSAFLKKHKMELKEAGDGKTYLPKGKYTLEVSGNGSIEKVSFELK</sequence>
<feature type="domain" description="Sortilin N-terminal" evidence="3">
    <location>
        <begin position="724"/>
        <end position="805"/>
    </location>
</feature>
<dbReference type="Gene3D" id="2.130.10.10">
    <property type="entry name" value="YVTN repeat-like/Quinoprotein amine dehydrogenase"/>
    <property type="match status" value="4"/>
</dbReference>
<organism evidence="4 5">
    <name type="scientific">Sediminicola arcticus</name>
    <dbReference type="NCBI Taxonomy" id="1574308"/>
    <lineage>
        <taxon>Bacteria</taxon>
        <taxon>Pseudomonadati</taxon>
        <taxon>Bacteroidota</taxon>
        <taxon>Flavobacteriia</taxon>
        <taxon>Flavobacteriales</taxon>
        <taxon>Flavobacteriaceae</taxon>
        <taxon>Sediminicola</taxon>
    </lineage>
</organism>
<name>A0ABV2STK0_9FLAO</name>
<dbReference type="EMBL" id="JBEXAE010000001">
    <property type="protein sequence ID" value="MET6989609.1"/>
    <property type="molecule type" value="Genomic_DNA"/>
</dbReference>
<dbReference type="InterPro" id="IPR002860">
    <property type="entry name" value="BNR_rpt"/>
</dbReference>
<evidence type="ECO:0000259" key="3">
    <source>
        <dbReference type="Pfam" id="PF15902"/>
    </source>
</evidence>
<feature type="signal peptide" evidence="2">
    <location>
        <begin position="1"/>
        <end position="20"/>
    </location>
</feature>
<gene>
    <name evidence="4" type="ORF">ABXZ36_02990</name>
</gene>
<dbReference type="SUPFAM" id="SSF50939">
    <property type="entry name" value="Sialidases"/>
    <property type="match status" value="2"/>
</dbReference>
<protein>
    <submittedName>
        <fullName evidence="4">Glycosyl hydrolase</fullName>
    </submittedName>
</protein>
<dbReference type="Pfam" id="PF15902">
    <property type="entry name" value="Sortilin-Vps10"/>
    <property type="match status" value="2"/>
</dbReference>
<dbReference type="InterPro" id="IPR031778">
    <property type="entry name" value="Sortilin_N"/>
</dbReference>
<keyword evidence="2" id="KW-0732">Signal</keyword>
<evidence type="ECO:0000313" key="4">
    <source>
        <dbReference type="EMBL" id="MET6989609.1"/>
    </source>
</evidence>
<keyword evidence="4" id="KW-0378">Hydrolase</keyword>
<dbReference type="PANTHER" id="PTHR12106">
    <property type="entry name" value="SORTILIN RELATED"/>
    <property type="match status" value="1"/>
</dbReference>
<dbReference type="InterPro" id="IPR036278">
    <property type="entry name" value="Sialidase_sf"/>
</dbReference>
<dbReference type="CDD" id="cd15482">
    <property type="entry name" value="Sialidase_non-viral"/>
    <property type="match status" value="3"/>
</dbReference>
<feature type="chain" id="PRO_5045295801" evidence="2">
    <location>
        <begin position="21"/>
        <end position="952"/>
    </location>
</feature>
<evidence type="ECO:0000313" key="5">
    <source>
        <dbReference type="Proteomes" id="UP001549799"/>
    </source>
</evidence>
<accession>A0ABV2STK0</accession>
<dbReference type="InterPro" id="IPR015943">
    <property type="entry name" value="WD40/YVTN_repeat-like_dom_sf"/>
</dbReference>
<dbReference type="Pfam" id="PF02012">
    <property type="entry name" value="BNR"/>
    <property type="match status" value="1"/>
</dbReference>
<reference evidence="4 5" key="1">
    <citation type="submission" date="2024-07" db="EMBL/GenBank/DDBJ databases">
        <title>The genome sequence of type strain Sediminicola arcticus GDMCC 1.2805.</title>
        <authorList>
            <person name="Liu Y."/>
        </authorList>
    </citation>
    <scope>NUCLEOTIDE SEQUENCE [LARGE SCALE GENOMIC DNA]</scope>
    <source>
        <strain evidence="4 5">GDMCC 1.2805</strain>
    </source>
</reference>
<dbReference type="RefSeq" id="WP_354613981.1">
    <property type="nucleotide sequence ID" value="NZ_JBEXAE010000001.1"/>
</dbReference>
<evidence type="ECO:0000256" key="1">
    <source>
        <dbReference type="ARBA" id="ARBA00022737"/>
    </source>
</evidence>
<feature type="domain" description="Sortilin N-terminal" evidence="3">
    <location>
        <begin position="137"/>
        <end position="316"/>
    </location>
</feature>
<comment type="caution">
    <text evidence="4">The sequence shown here is derived from an EMBL/GenBank/DDBJ whole genome shotgun (WGS) entry which is preliminary data.</text>
</comment>